<gene>
    <name evidence="7" type="ORF">Esi_0020_0060</name>
</gene>
<feature type="region of interest" description="Disordered" evidence="4">
    <location>
        <begin position="1434"/>
        <end position="1479"/>
    </location>
</feature>
<dbReference type="GO" id="GO:0043138">
    <property type="term" value="F:3'-5' DNA helicase activity"/>
    <property type="evidence" value="ECO:0007669"/>
    <property type="project" value="UniProtKB-EC"/>
</dbReference>
<dbReference type="OrthoDB" id="5575at2759"/>
<dbReference type="PANTHER" id="PTHR47835">
    <property type="entry name" value="HFM1, ATP DEPENDENT DNA HELICASE HOMOLOG"/>
    <property type="match status" value="1"/>
</dbReference>
<feature type="domain" description="Helicase C-terminal" evidence="6">
    <location>
        <begin position="542"/>
        <end position="705"/>
    </location>
</feature>
<feature type="compositionally biased region" description="Gly residues" evidence="4">
    <location>
        <begin position="1652"/>
        <end position="1667"/>
    </location>
</feature>
<dbReference type="Proteomes" id="UP000002630">
    <property type="component" value="Linkage Group LG13"/>
</dbReference>
<dbReference type="GO" id="GO:0051321">
    <property type="term" value="P:meiotic cell cycle"/>
    <property type="evidence" value="ECO:0007669"/>
    <property type="project" value="UniProtKB-KW"/>
</dbReference>
<name>D8LHU6_ECTSI</name>
<dbReference type="SUPFAM" id="SSF158702">
    <property type="entry name" value="Sec63 N-terminal domain-like"/>
    <property type="match status" value="1"/>
</dbReference>
<feature type="compositionally biased region" description="Gly residues" evidence="4">
    <location>
        <begin position="1844"/>
        <end position="1854"/>
    </location>
</feature>
<keyword evidence="8" id="KW-1185">Reference proteome</keyword>
<evidence type="ECO:0000256" key="1">
    <source>
        <dbReference type="ARBA" id="ARBA00010140"/>
    </source>
</evidence>
<dbReference type="InterPro" id="IPR011545">
    <property type="entry name" value="DEAD/DEAH_box_helicase_dom"/>
</dbReference>
<dbReference type="SMART" id="SM00487">
    <property type="entry name" value="DEXDc"/>
    <property type="match status" value="1"/>
</dbReference>
<dbReference type="Gene3D" id="3.40.50.300">
    <property type="entry name" value="P-loop containing nucleotide triphosphate hydrolases"/>
    <property type="match status" value="2"/>
</dbReference>
<feature type="compositionally biased region" description="Polar residues" evidence="4">
    <location>
        <begin position="1682"/>
        <end position="1695"/>
    </location>
</feature>
<dbReference type="InterPro" id="IPR004179">
    <property type="entry name" value="Sec63-dom"/>
</dbReference>
<feature type="compositionally biased region" description="Polar residues" evidence="4">
    <location>
        <begin position="1629"/>
        <end position="1644"/>
    </location>
</feature>
<organism evidence="7 8">
    <name type="scientific">Ectocarpus siliculosus</name>
    <name type="common">Brown alga</name>
    <name type="synonym">Conferva siliculosa</name>
    <dbReference type="NCBI Taxonomy" id="2880"/>
    <lineage>
        <taxon>Eukaryota</taxon>
        <taxon>Sar</taxon>
        <taxon>Stramenopiles</taxon>
        <taxon>Ochrophyta</taxon>
        <taxon>PX clade</taxon>
        <taxon>Phaeophyceae</taxon>
        <taxon>Ectocarpales</taxon>
        <taxon>Ectocarpaceae</taxon>
        <taxon>Ectocarpus</taxon>
    </lineage>
</organism>
<evidence type="ECO:0000256" key="2">
    <source>
        <dbReference type="ARBA" id="ARBA00022741"/>
    </source>
</evidence>
<dbReference type="CDD" id="cd18795">
    <property type="entry name" value="SF2_C_Ski2"/>
    <property type="match status" value="1"/>
</dbReference>
<feature type="region of interest" description="Disordered" evidence="4">
    <location>
        <begin position="1072"/>
        <end position="1167"/>
    </location>
</feature>
<accession>D8LHU6</accession>
<dbReference type="CDD" id="cd18023">
    <property type="entry name" value="DEXHc_HFM1"/>
    <property type="match status" value="1"/>
</dbReference>
<dbReference type="EMBL" id="FN649738">
    <property type="protein sequence ID" value="CBN74377.1"/>
    <property type="molecule type" value="Genomic_DNA"/>
</dbReference>
<dbReference type="Pfam" id="PF02889">
    <property type="entry name" value="Sec63"/>
    <property type="match status" value="1"/>
</dbReference>
<feature type="compositionally biased region" description="Polar residues" evidence="4">
    <location>
        <begin position="171"/>
        <end position="180"/>
    </location>
</feature>
<feature type="compositionally biased region" description="Polar residues" evidence="4">
    <location>
        <begin position="1244"/>
        <end position="1261"/>
    </location>
</feature>
<feature type="compositionally biased region" description="Acidic residues" evidence="4">
    <location>
        <begin position="1080"/>
        <end position="1091"/>
    </location>
</feature>
<dbReference type="eggNOG" id="KOG0952">
    <property type="taxonomic scope" value="Eukaryota"/>
</dbReference>
<dbReference type="GO" id="GO:0005524">
    <property type="term" value="F:ATP binding"/>
    <property type="evidence" value="ECO:0007669"/>
    <property type="project" value="UniProtKB-KW"/>
</dbReference>
<sequence>MESAGDRGGGGAHGGEPVMARKRFRLDMDLGSDSDSSTEQDALPRGGSRGRDPVQSYPSASNPRHQASPATGQRQHQQRDGMTNSYRQIAQGDDDDYGTTFRSSDSRSRGNSGGKGRWSREDGRDAGQGWGPGAPYLDDALETICSQPKFVTPDHAEPMQPPRLSVPPPMTNTRTHTAVQNPYKPSARVTPDSHHQTRRVTAEPARSSGSRSSRSSSTGGTSAARSVGASAQEAGGGDGYSSMDRGSALRQMPSLVGVKDVYPPELSRIWPFQNFNAIQSALFQTAAKSDKNVVVSAPTGCGKTVVLEMAIARLWQESGGTLGNRKVIYISPIKALCQQTLDDWTAKFSPLGIRLAELTSDSTSGPSKGSVSLRDLASADVILTTPEKWDSITRRWKEHAFLVGTVALVLVDEVHTIGEERGATLEVILARMKMVSRSTEVVSMGLPASRMRFIALSATLPNANDFGSFLGAEVFRFGDEFRPVPLQTHVAGYPSGSKPFLFDRGLNNRVAGTVARYSNGKPSLVFCGSKKDTETVASSLAKGTDYARRTGSQVVMQYLATAANTAEDPQLAKLMMRGVAIHNSGLSPRDRGLVERAFLSGSIAVLVATTTLAMGVNLPARLVVIKGTNQYRGAQGYKEMPRSAILQMIGRAGRQGFDSSGVAVVMTSERNKKALERLSAGQEAVESSLQAKLLEAFNSELRNAGVIAMDDDEFSVQPTPHGVLFSRFMVRFESMKVILEVSENHGTRDILRVCAECNEVNVPLRRAEKRFLNDLNQKVRYPPPKKEVVRTPADKALVLLQAALGGLHLDDWTLRGEQTAMLDTSARLLGCCAESLAVAGRGGGLGCAVSLRLMRSVRLRLWMDAERGQLKQLPGVGDTMSGRLEASGIITLTDLGCSTSVKVDAITGRKHPFGNGIRHAALQLLTRALTASVSRQQMGDGRQELQVRVEPAFQTTDPFSDGYIEPPDDAYAPPPTGWRRNDTNFQLLVYYDGQEPPLSSSPLMLFRKINMEGMHSATLPVEAIEKDVTIHLWLICSGVCGMDVADVRIKPSSLDSRFASVADLRAIWSQNARRSANQDAQDEEDGADPVDESAPASDRAGWLDWETNDKTTRKKPAGGHSTGERGSSGAKRSRGGKSGGAGAGRGKGKGKGKGRAGVGVGSEGERQLDLASSFKAAALSESARKRARAAGRGGAGGGGAAKAKPSEGMNRGELGAIGVSDAGDDLGIPPAPGRPAKRKAESDTAGTSTPAKQLTNGNGRTWGSKGRGSGSVTCSSIGTYHPDGTAMRTVLRQKGSELNMSSSVEVDRLGRNGSNSSSPFPGTIANMGPRWLSAGFAAPGGSASSRRVSVGRRGNTSTSALDVGQGSGGGPAVELFSESYDLTAGSPEDALDAGQSWEQRANTSGNDWVGDHAARGAGAGVGQVAIEHPLPLTHKQPPERVMHPPLTAASSHTPSARSGRPPAARSWGDVSRQQGKGRHAVPGVGRAVAVGEPPGDEWALGGAGVQQEDVDRNRFITRGTRGGGDHDAGVRDPSPLSSPIGGYGGAASGSSGGGGGGRGWKAGANTSSFFDRGDVAHSKKGANLETRKPAMATLADGNRFGPNQPVGSGAPTSSWRPTTFPAAVGRNEAASQYSEPYPNSSLPPSTKRGVTDGRGSGRGGEEAGVGGASTVTPNSRGFHASPLTSASTAPISATVSRRGGDQRAQSRQGVSAPPLAGSRMAGSQAGGAYGGRGAAAGGPGRGWPQGTEEGRRRFQSNGAAGGAVRRGEQMQEDGGGWFGQHPTTAYRGDINITHGNKAFGPRGAGVEVTRGPTRMDARAQTPETRPTAADGDASAPAGHLSAGCSGGGGGGSGGRAEDVGVAGGAVARENVATKLDFHTVFD</sequence>
<dbReference type="Pfam" id="PF00270">
    <property type="entry name" value="DEAD"/>
    <property type="match status" value="1"/>
</dbReference>
<keyword evidence="3" id="KW-0067">ATP-binding</keyword>
<dbReference type="EMBL" id="FN648376">
    <property type="protein sequence ID" value="CBN74377.1"/>
    <property type="molecule type" value="Genomic_DNA"/>
</dbReference>
<feature type="region of interest" description="Disordered" evidence="4">
    <location>
        <begin position="1"/>
        <end position="246"/>
    </location>
</feature>
<keyword evidence="2" id="KW-0547">Nucleotide-binding</keyword>
<dbReference type="GO" id="GO:0003676">
    <property type="term" value="F:nucleic acid binding"/>
    <property type="evidence" value="ECO:0007669"/>
    <property type="project" value="InterPro"/>
</dbReference>
<evidence type="ECO:0000313" key="8">
    <source>
        <dbReference type="Proteomes" id="UP000002630"/>
    </source>
</evidence>
<evidence type="ECO:0000259" key="6">
    <source>
        <dbReference type="PROSITE" id="PS51194"/>
    </source>
</evidence>
<proteinExistence type="inferred from homology"/>
<dbReference type="Gene3D" id="1.10.3380.10">
    <property type="entry name" value="Sec63 N-terminal domain-like domain"/>
    <property type="match status" value="1"/>
</dbReference>
<feature type="compositionally biased region" description="Low complexity" evidence="4">
    <location>
        <begin position="205"/>
        <end position="231"/>
    </location>
</feature>
<feature type="region of interest" description="Disordered" evidence="4">
    <location>
        <begin position="1188"/>
        <end position="1324"/>
    </location>
</feature>
<feature type="compositionally biased region" description="Gly residues" evidence="4">
    <location>
        <begin position="1541"/>
        <end position="1560"/>
    </location>
</feature>
<dbReference type="InterPro" id="IPR014001">
    <property type="entry name" value="Helicase_ATP-bd"/>
</dbReference>
<dbReference type="STRING" id="2880.D8LHU6"/>
<feature type="region of interest" description="Disordered" evidence="4">
    <location>
        <begin position="1516"/>
        <end position="1785"/>
    </location>
</feature>
<feature type="compositionally biased region" description="Low complexity" evidence="4">
    <location>
        <begin position="1338"/>
        <end position="1354"/>
    </location>
</feature>
<dbReference type="InterPro" id="IPR001650">
    <property type="entry name" value="Helicase_C-like"/>
</dbReference>
<dbReference type="InterPro" id="IPR027417">
    <property type="entry name" value="P-loop_NTPase"/>
</dbReference>
<comment type="similarity">
    <text evidence="1">Belongs to the helicase family. SKI2 subfamily.</text>
</comment>
<feature type="compositionally biased region" description="Gly residues" evidence="4">
    <location>
        <begin position="1724"/>
        <end position="1743"/>
    </location>
</feature>
<dbReference type="SMART" id="SM00973">
    <property type="entry name" value="Sec63"/>
    <property type="match status" value="1"/>
</dbReference>
<dbReference type="GO" id="GO:0016787">
    <property type="term" value="F:hydrolase activity"/>
    <property type="evidence" value="ECO:0007669"/>
    <property type="project" value="UniProtKB-KW"/>
</dbReference>
<feature type="compositionally biased region" description="Gly residues" evidence="4">
    <location>
        <begin position="1191"/>
        <end position="1200"/>
    </location>
</feature>
<feature type="compositionally biased region" description="Gly residues" evidence="4">
    <location>
        <begin position="1"/>
        <end position="14"/>
    </location>
</feature>
<dbReference type="InParanoid" id="D8LHU6"/>
<reference evidence="7 8" key="1">
    <citation type="journal article" date="2010" name="Nature">
        <title>The Ectocarpus genome and the independent evolution of multicellularity in brown algae.</title>
        <authorList>
            <person name="Cock J.M."/>
            <person name="Sterck L."/>
            <person name="Rouze P."/>
            <person name="Scornet D."/>
            <person name="Allen A.E."/>
            <person name="Amoutzias G."/>
            <person name="Anthouard V."/>
            <person name="Artiguenave F."/>
            <person name="Aury J.M."/>
            <person name="Badger J.H."/>
            <person name="Beszteri B."/>
            <person name="Billiau K."/>
            <person name="Bonnet E."/>
            <person name="Bothwell J.H."/>
            <person name="Bowler C."/>
            <person name="Boyen C."/>
            <person name="Brownlee C."/>
            <person name="Carrano C.J."/>
            <person name="Charrier B."/>
            <person name="Cho G.Y."/>
            <person name="Coelho S.M."/>
            <person name="Collen J."/>
            <person name="Corre E."/>
            <person name="Da Silva C."/>
            <person name="Delage L."/>
            <person name="Delaroque N."/>
            <person name="Dittami S.M."/>
            <person name="Doulbeau S."/>
            <person name="Elias M."/>
            <person name="Farnham G."/>
            <person name="Gachon C.M."/>
            <person name="Gschloessl B."/>
            <person name="Heesch S."/>
            <person name="Jabbari K."/>
            <person name="Jubin C."/>
            <person name="Kawai H."/>
            <person name="Kimura K."/>
            <person name="Kloareg B."/>
            <person name="Kupper F.C."/>
            <person name="Lang D."/>
            <person name="Le Bail A."/>
            <person name="Leblanc C."/>
            <person name="Lerouge P."/>
            <person name="Lohr M."/>
            <person name="Lopez P.J."/>
            <person name="Martens C."/>
            <person name="Maumus F."/>
            <person name="Michel G."/>
            <person name="Miranda-Saavedra D."/>
            <person name="Morales J."/>
            <person name="Moreau H."/>
            <person name="Motomura T."/>
            <person name="Nagasato C."/>
            <person name="Napoli C.A."/>
            <person name="Nelson D.R."/>
            <person name="Nyvall-Collen P."/>
            <person name="Peters A.F."/>
            <person name="Pommier C."/>
            <person name="Potin P."/>
            <person name="Poulain J."/>
            <person name="Quesneville H."/>
            <person name="Read B."/>
            <person name="Rensing S.A."/>
            <person name="Ritter A."/>
            <person name="Rousvoal S."/>
            <person name="Samanta M."/>
            <person name="Samson G."/>
            <person name="Schroeder D.C."/>
            <person name="Segurens B."/>
            <person name="Strittmatter M."/>
            <person name="Tonon T."/>
            <person name="Tregear J.W."/>
            <person name="Valentin K."/>
            <person name="von Dassow P."/>
            <person name="Yamagishi T."/>
            <person name="Van de Peer Y."/>
            <person name="Wincker P."/>
        </authorList>
    </citation>
    <scope>NUCLEOTIDE SEQUENCE [LARGE SCALE GENOMIC DNA]</scope>
    <source>
        <strain evidence="8">Ec32 / CCAP1310/4</strain>
    </source>
</reference>
<feature type="region of interest" description="Disordered" evidence="4">
    <location>
        <begin position="1815"/>
        <end position="1859"/>
    </location>
</feature>
<feature type="compositionally biased region" description="Gly residues" evidence="4">
    <location>
        <begin position="1136"/>
        <end position="1145"/>
    </location>
</feature>
<dbReference type="SMART" id="SM00490">
    <property type="entry name" value="HELICc"/>
    <property type="match status" value="1"/>
</dbReference>
<feature type="domain" description="Helicase ATP-binding" evidence="5">
    <location>
        <begin position="284"/>
        <end position="478"/>
    </location>
</feature>
<dbReference type="InterPro" id="IPR052247">
    <property type="entry name" value="Meiotic_Crossover_Helicase"/>
</dbReference>
<dbReference type="Pfam" id="PF00271">
    <property type="entry name" value="Helicase_C"/>
    <property type="match status" value="1"/>
</dbReference>
<feature type="region of interest" description="Disordered" evidence="4">
    <location>
        <begin position="1338"/>
        <end position="1368"/>
    </location>
</feature>
<dbReference type="SUPFAM" id="SSF52540">
    <property type="entry name" value="P-loop containing nucleoside triphosphate hydrolases"/>
    <property type="match status" value="1"/>
</dbReference>
<dbReference type="PROSITE" id="PS51194">
    <property type="entry name" value="HELICASE_CTER"/>
    <property type="match status" value="1"/>
</dbReference>
<feature type="compositionally biased region" description="Pro residues" evidence="4">
    <location>
        <begin position="159"/>
        <end position="170"/>
    </location>
</feature>
<evidence type="ECO:0000259" key="5">
    <source>
        <dbReference type="PROSITE" id="PS51192"/>
    </source>
</evidence>
<protein>
    <submittedName>
        <fullName evidence="7">Uncharacterized protein</fullName>
    </submittedName>
</protein>
<evidence type="ECO:0000256" key="3">
    <source>
        <dbReference type="ARBA" id="ARBA00022840"/>
    </source>
</evidence>
<feature type="compositionally biased region" description="Polar residues" evidence="4">
    <location>
        <begin position="56"/>
        <end position="88"/>
    </location>
</feature>
<dbReference type="PANTHER" id="PTHR47835:SF3">
    <property type="entry name" value="HELICASE FOR MEIOSIS 1"/>
    <property type="match status" value="1"/>
</dbReference>
<evidence type="ECO:0000256" key="4">
    <source>
        <dbReference type="SAM" id="MobiDB-lite"/>
    </source>
</evidence>
<evidence type="ECO:0000313" key="7">
    <source>
        <dbReference type="EMBL" id="CBN74377.1"/>
    </source>
</evidence>
<dbReference type="PROSITE" id="PS51192">
    <property type="entry name" value="HELICASE_ATP_BIND_1"/>
    <property type="match status" value="1"/>
</dbReference>